<dbReference type="EMBL" id="JBHMEY010000015">
    <property type="protein sequence ID" value="MFB9096321.1"/>
    <property type="molecule type" value="Genomic_DNA"/>
</dbReference>
<dbReference type="Pfam" id="PF02698">
    <property type="entry name" value="DUF218"/>
    <property type="match status" value="1"/>
</dbReference>
<sequence>MAINKTLKKISKYSLLVIVLTAIIIVLANYTIQKNAKNKVFSDANLIQKNKVGLVLGTSKYLRNGTVNLYFKYRVNATLELFNNNKIEYILISGDNSSEGYDEPTDFKEELISNGVPENRIFLDYAGFRTLDSVVRAKLVFGLDSFTLISQEFHNERALYLATKNGINAVAYNAKDVSNRYGIKVKIREYFARTKVFIDILFKVKPKFLGPKIEIV</sequence>
<evidence type="ECO:0000313" key="4">
    <source>
        <dbReference type="Proteomes" id="UP001589607"/>
    </source>
</evidence>
<evidence type="ECO:0000259" key="2">
    <source>
        <dbReference type="Pfam" id="PF02698"/>
    </source>
</evidence>
<dbReference type="RefSeq" id="WP_236455446.1">
    <property type="nucleotide sequence ID" value="NZ_CBCSGE010000022.1"/>
</dbReference>
<keyword evidence="1" id="KW-0472">Membrane</keyword>
<feature type="transmembrane region" description="Helical" evidence="1">
    <location>
        <begin position="12"/>
        <end position="32"/>
    </location>
</feature>
<dbReference type="InterPro" id="IPR003848">
    <property type="entry name" value="DUF218"/>
</dbReference>
<proteinExistence type="predicted"/>
<name>A0ABV5GLV4_9FLAO</name>
<keyword evidence="1" id="KW-0812">Transmembrane</keyword>
<gene>
    <name evidence="3" type="ORF">ACFFVF_07325</name>
</gene>
<evidence type="ECO:0000256" key="1">
    <source>
        <dbReference type="SAM" id="Phobius"/>
    </source>
</evidence>
<keyword evidence="4" id="KW-1185">Reference proteome</keyword>
<protein>
    <submittedName>
        <fullName evidence="3">Vancomycin high temperature exclusion protein</fullName>
    </submittedName>
</protein>
<dbReference type="Proteomes" id="UP001589607">
    <property type="component" value="Unassembled WGS sequence"/>
</dbReference>
<comment type="caution">
    <text evidence="3">The sequence shown here is derived from an EMBL/GenBank/DDBJ whole genome shotgun (WGS) entry which is preliminary data.</text>
</comment>
<dbReference type="InterPro" id="IPR051599">
    <property type="entry name" value="Cell_Envelope_Assoc"/>
</dbReference>
<organism evidence="3 4">
    <name type="scientific">Flavobacterium jumunjinense</name>
    <dbReference type="NCBI Taxonomy" id="998845"/>
    <lineage>
        <taxon>Bacteria</taxon>
        <taxon>Pseudomonadati</taxon>
        <taxon>Bacteroidota</taxon>
        <taxon>Flavobacteriia</taxon>
        <taxon>Flavobacteriales</taxon>
        <taxon>Flavobacteriaceae</taxon>
        <taxon>Flavobacterium</taxon>
    </lineage>
</organism>
<dbReference type="PANTHER" id="PTHR30336">
    <property type="entry name" value="INNER MEMBRANE PROTEIN, PROBABLE PERMEASE"/>
    <property type="match status" value="1"/>
</dbReference>
<reference evidence="3 4" key="1">
    <citation type="submission" date="2024-09" db="EMBL/GenBank/DDBJ databases">
        <authorList>
            <person name="Sun Q."/>
            <person name="Mori K."/>
        </authorList>
    </citation>
    <scope>NUCLEOTIDE SEQUENCE [LARGE SCALE GENOMIC DNA]</scope>
    <source>
        <strain evidence="3 4">CECT 7955</strain>
    </source>
</reference>
<evidence type="ECO:0000313" key="3">
    <source>
        <dbReference type="EMBL" id="MFB9096321.1"/>
    </source>
</evidence>
<dbReference type="CDD" id="cd06259">
    <property type="entry name" value="YdcF-like"/>
    <property type="match status" value="1"/>
</dbReference>
<dbReference type="PANTHER" id="PTHR30336:SF6">
    <property type="entry name" value="INTEGRAL MEMBRANE PROTEIN"/>
    <property type="match status" value="1"/>
</dbReference>
<feature type="domain" description="DUF218" evidence="2">
    <location>
        <begin position="54"/>
        <end position="174"/>
    </location>
</feature>
<keyword evidence="1" id="KW-1133">Transmembrane helix</keyword>
<accession>A0ABV5GLV4</accession>